<evidence type="ECO:0000256" key="5">
    <source>
        <dbReference type="ARBA" id="ARBA00023136"/>
    </source>
</evidence>
<evidence type="ECO:0000256" key="4">
    <source>
        <dbReference type="ARBA" id="ARBA00022729"/>
    </source>
</evidence>
<comment type="similarity">
    <text evidence="2">Belongs to the GDNFR family.</text>
</comment>
<dbReference type="GO" id="GO:0043235">
    <property type="term" value="C:receptor complex"/>
    <property type="evidence" value="ECO:0007669"/>
    <property type="project" value="TreeGrafter"/>
</dbReference>
<evidence type="ECO:0000313" key="9">
    <source>
        <dbReference type="Ensembl" id="ENSSFAP00005052095.1"/>
    </source>
</evidence>
<name>A0A672JG70_SALFA</name>
<sequence length="148" mass="16877">HLPRNLFGDSGGSASRPARLDCVKASEQCLKEYSCSTKYRTMRQCVAGRESNFTAVTGLEAQGECRNAIDAMKQSPLYNCRCRRGMKKEKNCLRIFWSIFDSLQGNDLLEYSPYEPANSRLSDIFHLAPIIAGLHVFPLSQRRRCKWH</sequence>
<dbReference type="Pfam" id="PF02351">
    <property type="entry name" value="GDNF"/>
    <property type="match status" value="1"/>
</dbReference>
<dbReference type="SMART" id="SM00907">
    <property type="entry name" value="GDNF"/>
    <property type="match status" value="1"/>
</dbReference>
<proteinExistence type="inferred from homology"/>
<evidence type="ECO:0000256" key="2">
    <source>
        <dbReference type="ARBA" id="ARBA00005961"/>
    </source>
</evidence>
<dbReference type="InterPro" id="IPR016017">
    <property type="entry name" value="GDNF/GAS1"/>
</dbReference>
<dbReference type="Proteomes" id="UP000472267">
    <property type="component" value="Chromosome 8"/>
</dbReference>
<feature type="domain" description="GDNF/GAS1" evidence="8">
    <location>
        <begin position="22"/>
        <end position="104"/>
    </location>
</feature>
<dbReference type="GO" id="GO:0007169">
    <property type="term" value="P:cell surface receptor protein tyrosine kinase signaling pathway"/>
    <property type="evidence" value="ECO:0007669"/>
    <property type="project" value="UniProtKB-ARBA"/>
</dbReference>
<accession>A0A672JG70</accession>
<protein>
    <submittedName>
        <fullName evidence="9">Gdnf family receptor alpha 1b</fullName>
    </submittedName>
</protein>
<evidence type="ECO:0000313" key="10">
    <source>
        <dbReference type="Proteomes" id="UP000472267"/>
    </source>
</evidence>
<dbReference type="Ensembl" id="ENSSFAT00005053751.1">
    <property type="protein sequence ID" value="ENSSFAP00005052095.1"/>
    <property type="gene ID" value="ENSSFAG00005024966.1"/>
</dbReference>
<keyword evidence="3" id="KW-1003">Cell membrane</keyword>
<dbReference type="SUPFAM" id="SSF110035">
    <property type="entry name" value="GDNF receptor-like"/>
    <property type="match status" value="1"/>
</dbReference>
<keyword evidence="4" id="KW-0732">Signal</keyword>
<evidence type="ECO:0000256" key="3">
    <source>
        <dbReference type="ARBA" id="ARBA00022475"/>
    </source>
</evidence>
<dbReference type="GO" id="GO:0038023">
    <property type="term" value="F:signaling receptor activity"/>
    <property type="evidence" value="ECO:0007669"/>
    <property type="project" value="InterPro"/>
</dbReference>
<dbReference type="PANTHER" id="PTHR10269:SF3">
    <property type="entry name" value="GDNF FAMILY RECEPTOR ALPHA-1"/>
    <property type="match status" value="1"/>
</dbReference>
<evidence type="ECO:0000259" key="8">
    <source>
        <dbReference type="SMART" id="SM00907"/>
    </source>
</evidence>
<dbReference type="PANTHER" id="PTHR10269">
    <property type="entry name" value="GDNF RECEPTOR ALPHA"/>
    <property type="match status" value="1"/>
</dbReference>
<dbReference type="AlphaFoldDB" id="A0A672JG70"/>
<evidence type="ECO:0000256" key="6">
    <source>
        <dbReference type="ARBA" id="ARBA00023170"/>
    </source>
</evidence>
<reference evidence="9" key="3">
    <citation type="submission" date="2025-09" db="UniProtKB">
        <authorList>
            <consortium name="Ensembl"/>
        </authorList>
    </citation>
    <scope>IDENTIFICATION</scope>
</reference>
<reference evidence="9" key="1">
    <citation type="submission" date="2019-06" db="EMBL/GenBank/DDBJ databases">
        <authorList>
            <consortium name="Wellcome Sanger Institute Data Sharing"/>
        </authorList>
    </citation>
    <scope>NUCLEOTIDE SEQUENCE [LARGE SCALE GENOMIC DNA]</scope>
</reference>
<reference evidence="9" key="2">
    <citation type="submission" date="2025-08" db="UniProtKB">
        <authorList>
            <consortium name="Ensembl"/>
        </authorList>
    </citation>
    <scope>IDENTIFICATION</scope>
</reference>
<comment type="subcellular location">
    <subcellularLocation>
        <location evidence="1">Cell membrane</location>
    </subcellularLocation>
</comment>
<keyword evidence="10" id="KW-1185">Reference proteome</keyword>
<organism evidence="9 10">
    <name type="scientific">Salarias fasciatus</name>
    <name type="common">Jewelled blenny</name>
    <name type="synonym">Blennius fasciatus</name>
    <dbReference type="NCBI Taxonomy" id="181472"/>
    <lineage>
        <taxon>Eukaryota</taxon>
        <taxon>Metazoa</taxon>
        <taxon>Chordata</taxon>
        <taxon>Craniata</taxon>
        <taxon>Vertebrata</taxon>
        <taxon>Euteleostomi</taxon>
        <taxon>Actinopterygii</taxon>
        <taxon>Neopterygii</taxon>
        <taxon>Teleostei</taxon>
        <taxon>Neoteleostei</taxon>
        <taxon>Acanthomorphata</taxon>
        <taxon>Ovalentaria</taxon>
        <taxon>Blenniimorphae</taxon>
        <taxon>Blenniiformes</taxon>
        <taxon>Blennioidei</taxon>
        <taxon>Blenniidae</taxon>
        <taxon>Salariinae</taxon>
        <taxon>Salarias</taxon>
    </lineage>
</organism>
<dbReference type="InterPro" id="IPR003438">
    <property type="entry name" value="GDNF_rcpt"/>
</dbReference>
<evidence type="ECO:0000256" key="7">
    <source>
        <dbReference type="ARBA" id="ARBA00023180"/>
    </source>
</evidence>
<gene>
    <name evidence="9" type="primary">gfra1b</name>
</gene>
<dbReference type="InterPro" id="IPR037193">
    <property type="entry name" value="GDNF_alpha"/>
</dbReference>
<keyword evidence="7" id="KW-0325">Glycoprotein</keyword>
<dbReference type="GO" id="GO:0009897">
    <property type="term" value="C:external side of plasma membrane"/>
    <property type="evidence" value="ECO:0007669"/>
    <property type="project" value="TreeGrafter"/>
</dbReference>
<keyword evidence="5" id="KW-0472">Membrane</keyword>
<evidence type="ECO:0000256" key="1">
    <source>
        <dbReference type="ARBA" id="ARBA00004236"/>
    </source>
</evidence>
<keyword evidence="6" id="KW-0675">Receptor</keyword>
<dbReference type="GO" id="GO:0007399">
    <property type="term" value="P:nervous system development"/>
    <property type="evidence" value="ECO:0007669"/>
    <property type="project" value="TreeGrafter"/>
</dbReference>